<feature type="domain" description="Knr4/Smi1-like" evidence="1">
    <location>
        <begin position="30"/>
        <end position="138"/>
    </location>
</feature>
<evidence type="ECO:0000259" key="1">
    <source>
        <dbReference type="Pfam" id="PF09346"/>
    </source>
</evidence>
<evidence type="ECO:0000313" key="3">
    <source>
        <dbReference type="Proteomes" id="UP000238093"/>
    </source>
</evidence>
<dbReference type="Proteomes" id="UP000238093">
    <property type="component" value="Chromosome I"/>
</dbReference>
<dbReference type="InterPro" id="IPR037883">
    <property type="entry name" value="Knr4/Smi1-like_sf"/>
</dbReference>
<sequence>MISTKLIAFFKQQGWWYEEASADYEVELGKLGIDLSSDFAQFYLHVEDGPTFMQHGKEIYQICWFSKNTNFDLGLKRTHETLELPQEYIPLDSFEGESGYFYNRNTGEVLCVSLVDELAELKQGNFKPQWANFNDFLEHYFDRA</sequence>
<protein>
    <recommendedName>
        <fullName evidence="1">Knr4/Smi1-like domain-containing protein</fullName>
    </recommendedName>
</protein>
<gene>
    <name evidence="2" type="ORF">CFBP6411_04205</name>
</gene>
<organism evidence="2 3">
    <name type="scientific">Pseudomonas syringae group genomosp. 3</name>
    <dbReference type="NCBI Taxonomy" id="251701"/>
    <lineage>
        <taxon>Bacteria</taxon>
        <taxon>Pseudomonadati</taxon>
        <taxon>Pseudomonadota</taxon>
        <taxon>Gammaproteobacteria</taxon>
        <taxon>Pseudomonadales</taxon>
        <taxon>Pseudomonadaceae</taxon>
        <taxon>Pseudomonas</taxon>
    </lineage>
</organism>
<proteinExistence type="predicted"/>
<dbReference type="SUPFAM" id="SSF160631">
    <property type="entry name" value="SMI1/KNR4-like"/>
    <property type="match status" value="1"/>
</dbReference>
<dbReference type="EMBL" id="LT963408">
    <property type="protein sequence ID" value="SOS35562.1"/>
    <property type="molecule type" value="Genomic_DNA"/>
</dbReference>
<name>A0A2K4WI45_9PSED</name>
<dbReference type="RefSeq" id="WP_104698624.1">
    <property type="nucleotide sequence ID" value="NZ_LT963408.1"/>
</dbReference>
<reference evidence="2 3" key="1">
    <citation type="submission" date="2017-11" db="EMBL/GenBank/DDBJ databases">
        <authorList>
            <person name="Han C.G."/>
        </authorList>
    </citation>
    <scope>NUCLEOTIDE SEQUENCE [LARGE SCALE GENOMIC DNA]</scope>
    <source>
        <strain evidence="2">CFBP6411</strain>
    </source>
</reference>
<dbReference type="InterPro" id="IPR018958">
    <property type="entry name" value="Knr4/Smi1-like_dom"/>
</dbReference>
<accession>A0A2K4WI45</accession>
<dbReference type="Pfam" id="PF09346">
    <property type="entry name" value="SMI1_KNR4"/>
    <property type="match status" value="1"/>
</dbReference>
<evidence type="ECO:0000313" key="2">
    <source>
        <dbReference type="EMBL" id="SOS35562.1"/>
    </source>
</evidence>
<dbReference type="AlphaFoldDB" id="A0A2K4WI45"/>